<evidence type="ECO:0000256" key="3">
    <source>
        <dbReference type="RuleBase" id="RU000461"/>
    </source>
</evidence>
<protein>
    <submittedName>
        <fullName evidence="4">Cytochrome P450</fullName>
    </submittedName>
</protein>
<accession>A0ABY5DV49</accession>
<comment type="cofactor">
    <cofactor evidence="1">
        <name>heme</name>
        <dbReference type="ChEBI" id="CHEBI:30413"/>
    </cofactor>
</comment>
<dbReference type="PRINTS" id="PR00463">
    <property type="entry name" value="EP450I"/>
</dbReference>
<dbReference type="InterPro" id="IPR002401">
    <property type="entry name" value="Cyt_P450_E_grp-I"/>
</dbReference>
<dbReference type="InterPro" id="IPR036396">
    <property type="entry name" value="Cyt_P450_sf"/>
</dbReference>
<evidence type="ECO:0000313" key="4">
    <source>
        <dbReference type="EMBL" id="UTI65886.1"/>
    </source>
</evidence>
<dbReference type="InterPro" id="IPR001128">
    <property type="entry name" value="Cyt_P450"/>
</dbReference>
<name>A0ABY5DV49_9ACTN</name>
<dbReference type="PROSITE" id="PS00086">
    <property type="entry name" value="CYTOCHROME_P450"/>
    <property type="match status" value="1"/>
</dbReference>
<dbReference type="Proteomes" id="UP001056035">
    <property type="component" value="Chromosome"/>
</dbReference>
<dbReference type="EMBL" id="CP098502">
    <property type="protein sequence ID" value="UTI65886.1"/>
    <property type="molecule type" value="Genomic_DNA"/>
</dbReference>
<keyword evidence="5" id="KW-1185">Reference proteome</keyword>
<dbReference type="RefSeq" id="WP_254572564.1">
    <property type="nucleotide sequence ID" value="NZ_CP098502.1"/>
</dbReference>
<keyword evidence="3" id="KW-0349">Heme</keyword>
<comment type="similarity">
    <text evidence="2 3">Belongs to the cytochrome P450 family.</text>
</comment>
<keyword evidence="3" id="KW-0408">Iron</keyword>
<sequence>MRRLDAAMLDYCAAVESNAFLGYGVMGVALRGRWPSYGPVDRAAAAVDTIVLEEIAERRATGAAGDFLAMLVDTSDDATLARDLRGLLLAGYETTAVTLASVVEQLAHHPDVLARLHDEVDAGGHAYSDAVVHETMRLRPSFPFTGRRATRDPELAGLSVKRGTMLIISVMALQEREDVYPEPRAFRPERFLGERPGTYTWLAFGGGPHRCIGASLALFEARIVLRELLTQRTIEPLPGRPKPPRQTHPMLVPSDGARVVLRGRG</sequence>
<keyword evidence="3" id="KW-0479">Metal-binding</keyword>
<proteinExistence type="inferred from homology"/>
<dbReference type="PANTHER" id="PTHR24305">
    <property type="entry name" value="CYTOCHROME P450"/>
    <property type="match status" value="1"/>
</dbReference>
<dbReference type="Gene3D" id="1.10.630.10">
    <property type="entry name" value="Cytochrome P450"/>
    <property type="match status" value="1"/>
</dbReference>
<dbReference type="Pfam" id="PF00067">
    <property type="entry name" value="p450"/>
    <property type="match status" value="1"/>
</dbReference>
<gene>
    <name evidence="4" type="ORF">NBH00_06650</name>
</gene>
<dbReference type="PRINTS" id="PR00385">
    <property type="entry name" value="P450"/>
</dbReference>
<keyword evidence="3" id="KW-0503">Monooxygenase</keyword>
<keyword evidence="3" id="KW-0560">Oxidoreductase</keyword>
<dbReference type="InterPro" id="IPR017972">
    <property type="entry name" value="Cyt_P450_CS"/>
</dbReference>
<evidence type="ECO:0000313" key="5">
    <source>
        <dbReference type="Proteomes" id="UP001056035"/>
    </source>
</evidence>
<dbReference type="InterPro" id="IPR050121">
    <property type="entry name" value="Cytochrome_P450_monoxygenase"/>
</dbReference>
<evidence type="ECO:0000256" key="2">
    <source>
        <dbReference type="ARBA" id="ARBA00010617"/>
    </source>
</evidence>
<evidence type="ECO:0000256" key="1">
    <source>
        <dbReference type="ARBA" id="ARBA00001971"/>
    </source>
</evidence>
<dbReference type="PANTHER" id="PTHR24305:SF166">
    <property type="entry name" value="CYTOCHROME P450 12A4, MITOCHONDRIAL-RELATED"/>
    <property type="match status" value="1"/>
</dbReference>
<dbReference type="SUPFAM" id="SSF48264">
    <property type="entry name" value="Cytochrome P450"/>
    <property type="match status" value="1"/>
</dbReference>
<organism evidence="4 5">
    <name type="scientific">Paraconexibacter antarcticus</name>
    <dbReference type="NCBI Taxonomy" id="2949664"/>
    <lineage>
        <taxon>Bacteria</taxon>
        <taxon>Bacillati</taxon>
        <taxon>Actinomycetota</taxon>
        <taxon>Thermoleophilia</taxon>
        <taxon>Solirubrobacterales</taxon>
        <taxon>Paraconexibacteraceae</taxon>
        <taxon>Paraconexibacter</taxon>
    </lineage>
</organism>
<reference evidence="4 5" key="1">
    <citation type="submission" date="2022-06" db="EMBL/GenBank/DDBJ databases">
        <title>Paraconexibacter antarcticus.</title>
        <authorList>
            <person name="Kim C.S."/>
        </authorList>
    </citation>
    <scope>NUCLEOTIDE SEQUENCE [LARGE SCALE GENOMIC DNA]</scope>
    <source>
        <strain evidence="4 5">02-257</strain>
    </source>
</reference>